<protein>
    <recommendedName>
        <fullName evidence="5">Nitroreductase</fullName>
    </recommendedName>
</protein>
<dbReference type="GO" id="GO:0016491">
    <property type="term" value="F:oxidoreductase activity"/>
    <property type="evidence" value="ECO:0007669"/>
    <property type="project" value="InterPro"/>
</dbReference>
<organism evidence="3 4">
    <name type="scientific">Terrabacter aerolatus</name>
    <dbReference type="NCBI Taxonomy" id="422442"/>
    <lineage>
        <taxon>Bacteria</taxon>
        <taxon>Bacillati</taxon>
        <taxon>Actinomycetota</taxon>
        <taxon>Actinomycetes</taxon>
        <taxon>Micrococcales</taxon>
        <taxon>Intrasporangiaceae</taxon>
        <taxon>Terrabacter</taxon>
    </lineage>
</organism>
<dbReference type="Pfam" id="PF04075">
    <property type="entry name" value="F420H2_quin_red"/>
    <property type="match status" value="1"/>
</dbReference>
<comment type="similarity">
    <text evidence="1">Belongs to the F420H(2)-dependent quinone reductase family.</text>
</comment>
<name>A0A512CVZ8_9MICO</name>
<dbReference type="EMBL" id="BJYX01000001">
    <property type="protein sequence ID" value="GEO28393.1"/>
    <property type="molecule type" value="Genomic_DNA"/>
</dbReference>
<dbReference type="SUPFAM" id="SSF50475">
    <property type="entry name" value="FMN-binding split barrel"/>
    <property type="match status" value="1"/>
</dbReference>
<reference evidence="3 4" key="1">
    <citation type="submission" date="2019-07" db="EMBL/GenBank/DDBJ databases">
        <title>Whole genome shotgun sequence of Terrabacter aerolatus NBRC 106305.</title>
        <authorList>
            <person name="Hosoyama A."/>
            <person name="Uohara A."/>
            <person name="Ohji S."/>
            <person name="Ichikawa N."/>
        </authorList>
    </citation>
    <scope>NUCLEOTIDE SEQUENCE [LARGE SCALE GENOMIC DNA]</scope>
    <source>
        <strain evidence="3 4">NBRC 106305</strain>
    </source>
</reference>
<dbReference type="PANTHER" id="PTHR39428">
    <property type="entry name" value="F420H(2)-DEPENDENT QUINONE REDUCTASE RV1261C"/>
    <property type="match status" value="1"/>
</dbReference>
<dbReference type="AlphaFoldDB" id="A0A512CVZ8"/>
<evidence type="ECO:0008006" key="5">
    <source>
        <dbReference type="Google" id="ProtNLM"/>
    </source>
</evidence>
<dbReference type="Gene3D" id="2.30.110.10">
    <property type="entry name" value="Electron Transport, Fmn-binding Protein, Chain A"/>
    <property type="match status" value="1"/>
</dbReference>
<evidence type="ECO:0000256" key="2">
    <source>
        <dbReference type="ARBA" id="ARBA00049106"/>
    </source>
</evidence>
<evidence type="ECO:0000313" key="3">
    <source>
        <dbReference type="EMBL" id="GEO28393.1"/>
    </source>
</evidence>
<proteinExistence type="inferred from homology"/>
<dbReference type="GO" id="GO:0005886">
    <property type="term" value="C:plasma membrane"/>
    <property type="evidence" value="ECO:0007669"/>
    <property type="project" value="TreeGrafter"/>
</dbReference>
<sequence>MLDSGSQDPPNEWGTTMASMASRLWKTANTVAVWVYRRTGGKVGGTAKGCPVLLLTVPGRSSGRPHTVPVGYVMHDGSYYLAASAGGRPKEPQWIRNLRAATGATIEVGRERRSVAVEVLRGADRDTAWNEVVVARHPFFADYETKAHRTIAVARLTPTT</sequence>
<accession>A0A512CVZ8</accession>
<dbReference type="GO" id="GO:0070967">
    <property type="term" value="F:coenzyme F420 binding"/>
    <property type="evidence" value="ECO:0007669"/>
    <property type="project" value="TreeGrafter"/>
</dbReference>
<comment type="caution">
    <text evidence="3">The sequence shown here is derived from an EMBL/GenBank/DDBJ whole genome shotgun (WGS) entry which is preliminary data.</text>
</comment>
<dbReference type="Proteomes" id="UP000321534">
    <property type="component" value="Unassembled WGS sequence"/>
</dbReference>
<dbReference type="PANTHER" id="PTHR39428:SF3">
    <property type="entry name" value="DEAZAFLAVIN-DEPENDENT NITROREDUCTASE"/>
    <property type="match status" value="1"/>
</dbReference>
<dbReference type="InterPro" id="IPR012349">
    <property type="entry name" value="Split_barrel_FMN-bd"/>
</dbReference>
<dbReference type="NCBIfam" id="TIGR00026">
    <property type="entry name" value="hi_GC_TIGR00026"/>
    <property type="match status" value="1"/>
</dbReference>
<dbReference type="InterPro" id="IPR004378">
    <property type="entry name" value="F420H2_quin_Rdtase"/>
</dbReference>
<gene>
    <name evidence="3" type="ORF">TAE01_02030</name>
</gene>
<evidence type="ECO:0000256" key="1">
    <source>
        <dbReference type="ARBA" id="ARBA00008710"/>
    </source>
</evidence>
<comment type="catalytic activity">
    <reaction evidence="2">
        <text>oxidized coenzyme F420-(gamma-L-Glu)(n) + a quinol + H(+) = reduced coenzyme F420-(gamma-L-Glu)(n) + a quinone</text>
        <dbReference type="Rhea" id="RHEA:39663"/>
        <dbReference type="Rhea" id="RHEA-COMP:12939"/>
        <dbReference type="Rhea" id="RHEA-COMP:14378"/>
        <dbReference type="ChEBI" id="CHEBI:15378"/>
        <dbReference type="ChEBI" id="CHEBI:24646"/>
        <dbReference type="ChEBI" id="CHEBI:132124"/>
        <dbReference type="ChEBI" id="CHEBI:133980"/>
        <dbReference type="ChEBI" id="CHEBI:139511"/>
    </reaction>
</comment>
<evidence type="ECO:0000313" key="4">
    <source>
        <dbReference type="Proteomes" id="UP000321534"/>
    </source>
</evidence>
<keyword evidence="4" id="KW-1185">Reference proteome</keyword>